<dbReference type="Gene3D" id="3.90.79.10">
    <property type="entry name" value="Nucleoside Triphosphate Pyrophosphohydrolase"/>
    <property type="match status" value="1"/>
</dbReference>
<proteinExistence type="predicted"/>
<gene>
    <name evidence="3" type="ORF">UCDDA912_g02991</name>
</gene>
<dbReference type="OrthoDB" id="2011998at2759"/>
<name>A0A0G2FSL1_9PEZI</name>
<dbReference type="EMBL" id="LCUC01000100">
    <property type="protein sequence ID" value="KKY36986.1"/>
    <property type="molecule type" value="Genomic_DNA"/>
</dbReference>
<feature type="signal peptide" evidence="1">
    <location>
        <begin position="1"/>
        <end position="22"/>
    </location>
</feature>
<keyword evidence="4" id="KW-1185">Reference proteome</keyword>
<accession>A0A0G2FSL1</accession>
<dbReference type="PROSITE" id="PS51462">
    <property type="entry name" value="NUDIX"/>
    <property type="match status" value="1"/>
</dbReference>
<reference evidence="3 4" key="1">
    <citation type="submission" date="2015-05" db="EMBL/GenBank/DDBJ databases">
        <title>Distinctive expansion of gene families associated with plant cell wall degradation and secondary metabolism in the genomes of grapevine trunk pathogens.</title>
        <authorList>
            <person name="Lawrence D.P."/>
            <person name="Travadon R."/>
            <person name="Rolshausen P.E."/>
            <person name="Baumgartner K."/>
        </authorList>
    </citation>
    <scope>NUCLEOTIDE SEQUENCE [LARGE SCALE GENOMIC DNA]</scope>
    <source>
        <strain evidence="3">DA912</strain>
    </source>
</reference>
<dbReference type="Proteomes" id="UP000034680">
    <property type="component" value="Unassembled WGS sequence"/>
</dbReference>
<dbReference type="SUPFAM" id="SSF55811">
    <property type="entry name" value="Nudix"/>
    <property type="match status" value="1"/>
</dbReference>
<evidence type="ECO:0000313" key="3">
    <source>
        <dbReference type="EMBL" id="KKY36986.1"/>
    </source>
</evidence>
<feature type="domain" description="Nudix hydrolase" evidence="2">
    <location>
        <begin position="87"/>
        <end position="223"/>
    </location>
</feature>
<reference evidence="3 4" key="2">
    <citation type="submission" date="2015-05" db="EMBL/GenBank/DDBJ databases">
        <authorList>
            <person name="Morales-Cruz A."/>
            <person name="Amrine K.C."/>
            <person name="Cantu D."/>
        </authorList>
    </citation>
    <scope>NUCLEOTIDE SEQUENCE [LARGE SCALE GENOMIC DNA]</scope>
    <source>
        <strain evidence="3">DA912</strain>
    </source>
</reference>
<dbReference type="InterPro" id="IPR015797">
    <property type="entry name" value="NUDIX_hydrolase-like_dom_sf"/>
</dbReference>
<evidence type="ECO:0000313" key="4">
    <source>
        <dbReference type="Proteomes" id="UP000034680"/>
    </source>
</evidence>
<dbReference type="InterPro" id="IPR000086">
    <property type="entry name" value="NUDIX_hydrolase_dom"/>
</dbReference>
<evidence type="ECO:0000256" key="1">
    <source>
        <dbReference type="SAM" id="SignalP"/>
    </source>
</evidence>
<evidence type="ECO:0000259" key="2">
    <source>
        <dbReference type="PROSITE" id="PS51462"/>
    </source>
</evidence>
<dbReference type="AlphaFoldDB" id="A0A0G2FSL1"/>
<feature type="chain" id="PRO_5002544464" evidence="1">
    <location>
        <begin position="23"/>
        <end position="234"/>
    </location>
</feature>
<keyword evidence="1" id="KW-0732">Signal</keyword>
<comment type="caution">
    <text evidence="3">The sequence shown here is derived from an EMBL/GenBank/DDBJ whole genome shotgun (WGS) entry which is preliminary data.</text>
</comment>
<protein>
    <submittedName>
        <fullName evidence="3">Putative polyphosphate phosphatase</fullName>
    </submittedName>
</protein>
<sequence>MYSRVLGRLFLYAALAAAASNALIIPAANKQELSQREIKVGSGEASAWLSSRHVPEVEVMGSLALREVQTGKVSARQDKPGSVIKDGRRLRSGILATTADKKVIMINNGNTDWIFPRGGIDTQYDGYDEADPVPAFRRAASREGFEEAGIKFTAEPLDETNFHYLTRDDKKYEYWYSAPIASLSDSFPERDAGRTITLKEFTLSEAKEQLSSNKKSQTLMKEALDQAGKLGLVA</sequence>
<organism evidence="3 4">
    <name type="scientific">Diaporthe ampelina</name>
    <dbReference type="NCBI Taxonomy" id="1214573"/>
    <lineage>
        <taxon>Eukaryota</taxon>
        <taxon>Fungi</taxon>
        <taxon>Dikarya</taxon>
        <taxon>Ascomycota</taxon>
        <taxon>Pezizomycotina</taxon>
        <taxon>Sordariomycetes</taxon>
        <taxon>Sordariomycetidae</taxon>
        <taxon>Diaporthales</taxon>
        <taxon>Diaporthaceae</taxon>
        <taxon>Diaporthe</taxon>
    </lineage>
</organism>